<name>A0A813W7G9_9BILA</name>
<keyword evidence="4" id="KW-0460">Magnesium</keyword>
<feature type="compositionally biased region" description="Polar residues" evidence="5">
    <location>
        <begin position="280"/>
        <end position="289"/>
    </location>
</feature>
<reference evidence="8" key="1">
    <citation type="submission" date="2021-02" db="EMBL/GenBank/DDBJ databases">
        <authorList>
            <person name="Nowell W R."/>
        </authorList>
    </citation>
    <scope>NUCLEOTIDE SEQUENCE</scope>
</reference>
<feature type="binding site" evidence="4">
    <location>
        <position position="29"/>
    </location>
    <ligand>
        <name>Mg(2+)</name>
        <dbReference type="ChEBI" id="CHEBI:18420"/>
    </ligand>
</feature>
<dbReference type="PANTHER" id="PTHR46090:SF2">
    <property type="entry name" value="ADP-RIBOSYLATION FACTOR-LIKE PROTEIN 13B"/>
    <property type="match status" value="1"/>
</dbReference>
<evidence type="ECO:0000313" key="7">
    <source>
        <dbReference type="EMBL" id="CAF0775753.1"/>
    </source>
</evidence>
<dbReference type="PRINTS" id="PR00328">
    <property type="entry name" value="SAR1GTPBP"/>
</dbReference>
<dbReference type="InterPro" id="IPR002048">
    <property type="entry name" value="EF_hand_dom"/>
</dbReference>
<comment type="caution">
    <text evidence="8">The sequence shown here is derived from an EMBL/GenBank/DDBJ whole genome shotgun (WGS) entry which is preliminary data.</text>
</comment>
<dbReference type="FunFam" id="1.10.238.10:FF:000001">
    <property type="entry name" value="Calmodulin 1"/>
    <property type="match status" value="1"/>
</dbReference>
<evidence type="ECO:0000256" key="2">
    <source>
        <dbReference type="ARBA" id="ARBA00023134"/>
    </source>
</evidence>
<dbReference type="NCBIfam" id="TIGR00231">
    <property type="entry name" value="small_GTP"/>
    <property type="match status" value="1"/>
</dbReference>
<dbReference type="GO" id="GO:0097730">
    <property type="term" value="C:non-motile cilium"/>
    <property type="evidence" value="ECO:0007669"/>
    <property type="project" value="TreeGrafter"/>
</dbReference>
<dbReference type="PROSITE" id="PS51419">
    <property type="entry name" value="RAB"/>
    <property type="match status" value="1"/>
</dbReference>
<evidence type="ECO:0000313" key="11">
    <source>
        <dbReference type="Proteomes" id="UP000663829"/>
    </source>
</evidence>
<dbReference type="PROSITE" id="PS51417">
    <property type="entry name" value="ARF"/>
    <property type="match status" value="1"/>
</dbReference>
<organism evidence="8 11">
    <name type="scientific">Didymodactylos carnosus</name>
    <dbReference type="NCBI Taxonomy" id="1234261"/>
    <lineage>
        <taxon>Eukaryota</taxon>
        <taxon>Metazoa</taxon>
        <taxon>Spiralia</taxon>
        <taxon>Gnathifera</taxon>
        <taxon>Rotifera</taxon>
        <taxon>Eurotatoria</taxon>
        <taxon>Bdelloidea</taxon>
        <taxon>Philodinida</taxon>
        <taxon>Philodinidae</taxon>
        <taxon>Didymodactylos</taxon>
    </lineage>
</organism>
<feature type="binding site" evidence="3">
    <location>
        <begin position="22"/>
        <end position="29"/>
    </location>
    <ligand>
        <name>GTP</name>
        <dbReference type="ChEBI" id="CHEBI:37565"/>
    </ligand>
</feature>
<dbReference type="OrthoDB" id="14717at2759"/>
<dbReference type="GO" id="GO:0003924">
    <property type="term" value="F:GTPase activity"/>
    <property type="evidence" value="ECO:0007669"/>
    <property type="project" value="InterPro"/>
</dbReference>
<accession>A0A813W7G9</accession>
<feature type="region of interest" description="Disordered" evidence="5">
    <location>
        <begin position="222"/>
        <end position="321"/>
    </location>
</feature>
<evidence type="ECO:0000313" key="10">
    <source>
        <dbReference type="EMBL" id="CAF3638669.1"/>
    </source>
</evidence>
<evidence type="ECO:0000259" key="6">
    <source>
        <dbReference type="PROSITE" id="PS50222"/>
    </source>
</evidence>
<dbReference type="InterPro" id="IPR006689">
    <property type="entry name" value="Small_GTPase_ARF/SAR"/>
</dbReference>
<dbReference type="Proteomes" id="UP000682733">
    <property type="component" value="Unassembled WGS sequence"/>
</dbReference>
<protein>
    <recommendedName>
        <fullName evidence="6">EF-hand domain-containing protein</fullName>
    </recommendedName>
</protein>
<dbReference type="EMBL" id="CAJNOK010000791">
    <property type="protein sequence ID" value="CAF0775753.1"/>
    <property type="molecule type" value="Genomic_DNA"/>
</dbReference>
<evidence type="ECO:0000313" key="8">
    <source>
        <dbReference type="EMBL" id="CAF0851033.1"/>
    </source>
</evidence>
<gene>
    <name evidence="8" type="ORF">GPM918_LOCUS6073</name>
    <name evidence="7" type="ORF">OVA965_LOCUS3329</name>
    <name evidence="10" type="ORF">SRO942_LOCUS6073</name>
    <name evidence="9" type="ORF">TMI583_LOCUS3328</name>
</gene>
<dbReference type="EMBL" id="CAJOBC010000917">
    <property type="protein sequence ID" value="CAF3638669.1"/>
    <property type="molecule type" value="Genomic_DNA"/>
</dbReference>
<dbReference type="InterPro" id="IPR027417">
    <property type="entry name" value="P-loop_NTPase"/>
</dbReference>
<evidence type="ECO:0000313" key="9">
    <source>
        <dbReference type="EMBL" id="CAF3556908.1"/>
    </source>
</evidence>
<feature type="compositionally biased region" description="Basic and acidic residues" evidence="5">
    <location>
        <begin position="290"/>
        <end position="321"/>
    </location>
</feature>
<dbReference type="Proteomes" id="UP000663829">
    <property type="component" value="Unassembled WGS sequence"/>
</dbReference>
<evidence type="ECO:0000256" key="3">
    <source>
        <dbReference type="PIRSR" id="PIRSR606689-1"/>
    </source>
</evidence>
<dbReference type="AlphaFoldDB" id="A0A813W7G9"/>
<feature type="compositionally biased region" description="Basic and acidic residues" evidence="5">
    <location>
        <begin position="222"/>
        <end position="232"/>
    </location>
</feature>
<dbReference type="GO" id="GO:0005525">
    <property type="term" value="F:GTP binding"/>
    <property type="evidence" value="ECO:0007669"/>
    <property type="project" value="UniProtKB-KW"/>
</dbReference>
<dbReference type="PROSITE" id="PS50222">
    <property type="entry name" value="EF_HAND_2"/>
    <property type="match status" value="1"/>
</dbReference>
<dbReference type="GO" id="GO:0005509">
    <property type="term" value="F:calcium ion binding"/>
    <property type="evidence" value="ECO:0007669"/>
    <property type="project" value="InterPro"/>
</dbReference>
<dbReference type="Proteomes" id="UP000677228">
    <property type="component" value="Unassembled WGS sequence"/>
</dbReference>
<dbReference type="EMBL" id="CAJNOQ010000917">
    <property type="protein sequence ID" value="CAF0851033.1"/>
    <property type="molecule type" value="Genomic_DNA"/>
</dbReference>
<keyword evidence="2 3" id="KW-0342">GTP-binding</keyword>
<keyword evidence="4" id="KW-0479">Metal-binding</keyword>
<feature type="binding site" evidence="4">
    <location>
        <position position="46"/>
    </location>
    <ligand>
        <name>Mg(2+)</name>
        <dbReference type="ChEBI" id="CHEBI:18420"/>
    </ligand>
</feature>
<dbReference type="SMART" id="SM00177">
    <property type="entry name" value="ARF"/>
    <property type="match status" value="1"/>
</dbReference>
<feature type="domain" description="EF-hand" evidence="6">
    <location>
        <begin position="402"/>
        <end position="437"/>
    </location>
</feature>
<evidence type="ECO:0000256" key="5">
    <source>
        <dbReference type="SAM" id="MobiDB-lite"/>
    </source>
</evidence>
<dbReference type="Gene3D" id="1.10.238.10">
    <property type="entry name" value="EF-hand"/>
    <property type="match status" value="1"/>
</dbReference>
<sequence length="475" mass="54839">MGANTSCKGKQDDKPIAIAILGLDNAGKTTTVKVLEGKPSDSVPPTVGYQRSKITHKNLTINLVDLGGGKGFRNAWRHYYDDSYGFIYVVDSSEIQRIDENRSELEKLLQEEKVKGKPVLILANKQDLPDALEENDILRKLNIEKLVNQNKTLCRVELCTARSLAQGKKMDESVKHGFDWLIKTIYDRYEDLHRRVGIDVQKRQENEEKEKKERAERVQKIREERAKEKGEGPEDDDSTFDKAKDPYVPIHQAVKNAENPLGKPPTGRSNKLDPLIAKSNGHSTRQITNSERKLSAEHATIRDRRHSSNLDLSDNEKQQQHDVMSKHFSEEELDNFRQCFQLFAPQGYVDTPDKLSFIMRSLKMAPTIVELKRYFHKYKKDSNIVEFDDLLKIVLEHRSVEKSAQEILQAFQNYDQQRYGYIDTKELRRILTQTGEKLTDKDVDLMLRELNVGNDGRVFYENLVQMLTQPLPTRR</sequence>
<dbReference type="GO" id="GO:0060170">
    <property type="term" value="C:ciliary membrane"/>
    <property type="evidence" value="ECO:0007669"/>
    <property type="project" value="TreeGrafter"/>
</dbReference>
<dbReference type="Gene3D" id="3.40.50.300">
    <property type="entry name" value="P-loop containing nucleotide triphosphate hydrolases"/>
    <property type="match status" value="1"/>
</dbReference>
<dbReference type="Proteomes" id="UP000681722">
    <property type="component" value="Unassembled WGS sequence"/>
</dbReference>
<proteinExistence type="predicted"/>
<dbReference type="EMBL" id="CAJOBA010000791">
    <property type="protein sequence ID" value="CAF3556908.1"/>
    <property type="molecule type" value="Genomic_DNA"/>
</dbReference>
<dbReference type="InterPro" id="IPR005225">
    <property type="entry name" value="Small_GTP-bd"/>
</dbReference>
<dbReference type="PANTHER" id="PTHR46090">
    <property type="entry name" value="ADP-RIBOSYLATION FACTOR-LIKE PROTEIN 13B"/>
    <property type="match status" value="1"/>
</dbReference>
<dbReference type="InterPro" id="IPR011992">
    <property type="entry name" value="EF-hand-dom_pair"/>
</dbReference>
<keyword evidence="1 3" id="KW-0547">Nucleotide-binding</keyword>
<keyword evidence="11" id="KW-1185">Reference proteome</keyword>
<dbReference type="CDD" id="cd00051">
    <property type="entry name" value="EFh"/>
    <property type="match status" value="1"/>
</dbReference>
<feature type="binding site" evidence="3">
    <location>
        <begin position="124"/>
        <end position="127"/>
    </location>
    <ligand>
        <name>GTP</name>
        <dbReference type="ChEBI" id="CHEBI:37565"/>
    </ligand>
</feature>
<feature type="binding site" evidence="3">
    <location>
        <position position="68"/>
    </location>
    <ligand>
        <name>GTP</name>
        <dbReference type="ChEBI" id="CHEBI:37565"/>
    </ligand>
</feature>
<dbReference type="GO" id="GO:0097500">
    <property type="term" value="P:receptor localization to non-motile cilium"/>
    <property type="evidence" value="ECO:0007669"/>
    <property type="project" value="TreeGrafter"/>
</dbReference>
<dbReference type="Pfam" id="PF13499">
    <property type="entry name" value="EF-hand_7"/>
    <property type="match status" value="1"/>
</dbReference>
<evidence type="ECO:0000256" key="4">
    <source>
        <dbReference type="PIRSR" id="PIRSR606689-2"/>
    </source>
</evidence>
<dbReference type="SMART" id="SM00178">
    <property type="entry name" value="SAR"/>
    <property type="match status" value="1"/>
</dbReference>
<evidence type="ECO:0000256" key="1">
    <source>
        <dbReference type="ARBA" id="ARBA00022741"/>
    </source>
</evidence>
<dbReference type="InterPro" id="IPR051995">
    <property type="entry name" value="Ciliary_GTPase"/>
</dbReference>
<dbReference type="GO" id="GO:1905515">
    <property type="term" value="P:non-motile cilium assembly"/>
    <property type="evidence" value="ECO:0007669"/>
    <property type="project" value="TreeGrafter"/>
</dbReference>
<dbReference type="SUPFAM" id="SSF47473">
    <property type="entry name" value="EF-hand"/>
    <property type="match status" value="1"/>
</dbReference>
<dbReference type="Pfam" id="PF00025">
    <property type="entry name" value="Arf"/>
    <property type="match status" value="1"/>
</dbReference>
<dbReference type="SUPFAM" id="SSF52540">
    <property type="entry name" value="P-loop containing nucleoside triphosphate hydrolases"/>
    <property type="match status" value="1"/>
</dbReference>